<dbReference type="AlphaFoldDB" id="A0A7C9LQ29"/>
<dbReference type="RefSeq" id="WP_157458445.1">
    <property type="nucleotide sequence ID" value="NZ_WQLB01000006.1"/>
</dbReference>
<dbReference type="EMBL" id="WQLB01000006">
    <property type="protein sequence ID" value="MVN86381.1"/>
    <property type="molecule type" value="Genomic_DNA"/>
</dbReference>
<organism evidence="2 3">
    <name type="scientific">Deinococcus arboris</name>
    <dbReference type="NCBI Taxonomy" id="2682977"/>
    <lineage>
        <taxon>Bacteria</taxon>
        <taxon>Thermotogati</taxon>
        <taxon>Deinococcota</taxon>
        <taxon>Deinococci</taxon>
        <taxon>Deinococcales</taxon>
        <taxon>Deinococcaceae</taxon>
        <taxon>Deinococcus</taxon>
    </lineage>
</organism>
<keyword evidence="1" id="KW-0472">Membrane</keyword>
<reference evidence="2 3" key="1">
    <citation type="submission" date="2019-12" db="EMBL/GenBank/DDBJ databases">
        <title>Deinococcus sp. HMF7620 Genome sequencing and assembly.</title>
        <authorList>
            <person name="Kang H."/>
            <person name="Kim H."/>
            <person name="Joh K."/>
        </authorList>
    </citation>
    <scope>NUCLEOTIDE SEQUENCE [LARGE SCALE GENOMIC DNA]</scope>
    <source>
        <strain evidence="2 3">HMF7620</strain>
    </source>
</reference>
<keyword evidence="1" id="KW-1133">Transmembrane helix</keyword>
<evidence type="ECO:0000256" key="1">
    <source>
        <dbReference type="SAM" id="Phobius"/>
    </source>
</evidence>
<keyword evidence="1" id="KW-0812">Transmembrane</keyword>
<evidence type="ECO:0000313" key="2">
    <source>
        <dbReference type="EMBL" id="MVN86381.1"/>
    </source>
</evidence>
<feature type="transmembrane region" description="Helical" evidence="1">
    <location>
        <begin position="157"/>
        <end position="186"/>
    </location>
</feature>
<keyword evidence="3" id="KW-1185">Reference proteome</keyword>
<name>A0A7C9LQ29_9DEIO</name>
<feature type="transmembrane region" description="Helical" evidence="1">
    <location>
        <begin position="6"/>
        <end position="33"/>
    </location>
</feature>
<comment type="caution">
    <text evidence="2">The sequence shown here is derived from an EMBL/GenBank/DDBJ whole genome shotgun (WGS) entry which is preliminary data.</text>
</comment>
<feature type="transmembrane region" description="Helical" evidence="1">
    <location>
        <begin position="112"/>
        <end position="132"/>
    </location>
</feature>
<accession>A0A7C9LQ29</accession>
<evidence type="ECO:0000313" key="3">
    <source>
        <dbReference type="Proteomes" id="UP000483286"/>
    </source>
</evidence>
<feature type="transmembrane region" description="Helical" evidence="1">
    <location>
        <begin position="74"/>
        <end position="92"/>
    </location>
</feature>
<protein>
    <recommendedName>
        <fullName evidence="4">Lysine transporter LysE</fullName>
    </recommendedName>
</protein>
<gene>
    <name evidence="2" type="ORF">GO986_06340</name>
</gene>
<evidence type="ECO:0008006" key="4">
    <source>
        <dbReference type="Google" id="ProtNLM"/>
    </source>
</evidence>
<feature type="transmembrane region" description="Helical" evidence="1">
    <location>
        <begin position="198"/>
        <end position="216"/>
    </location>
</feature>
<sequence length="217" mass="22918">MNDAVTWPALLLLGGLHGLNPAMGWLFAVALGLQQRAPKAVWRALLPIALGHALSILLVLVLVGLAGLVLDSLVLRWVGAGAILAFGAYKLLRPDAHPRWVGMKVGFRDLTLWSFLMSTAHGAGLMLLPLVLPSSGHAGALHHAAHSGHLMASTAPVWAGLGAVAVHTLGMFTVMAAVALLVYHYVGLTILRQAWVNLDRVWAAALLAAGTATLLWR</sequence>
<proteinExistence type="predicted"/>
<dbReference type="Proteomes" id="UP000483286">
    <property type="component" value="Unassembled WGS sequence"/>
</dbReference>
<feature type="transmembrane region" description="Helical" evidence="1">
    <location>
        <begin position="45"/>
        <end position="68"/>
    </location>
</feature>